<organism evidence="1 2">
    <name type="scientific">Steinernema glaseri</name>
    <dbReference type="NCBI Taxonomy" id="37863"/>
    <lineage>
        <taxon>Eukaryota</taxon>
        <taxon>Metazoa</taxon>
        <taxon>Ecdysozoa</taxon>
        <taxon>Nematoda</taxon>
        <taxon>Chromadorea</taxon>
        <taxon>Rhabditida</taxon>
        <taxon>Tylenchina</taxon>
        <taxon>Panagrolaimomorpha</taxon>
        <taxon>Strongyloidoidea</taxon>
        <taxon>Steinernematidae</taxon>
        <taxon>Steinernema</taxon>
    </lineage>
</organism>
<protein>
    <submittedName>
        <fullName evidence="2">Secreted protein</fullName>
    </submittedName>
</protein>
<evidence type="ECO:0000313" key="1">
    <source>
        <dbReference type="Proteomes" id="UP000095287"/>
    </source>
</evidence>
<reference evidence="2" key="1">
    <citation type="submission" date="2016-11" db="UniProtKB">
        <authorList>
            <consortium name="WormBaseParasite"/>
        </authorList>
    </citation>
    <scope>IDENTIFICATION</scope>
</reference>
<name>A0A1I7YZI6_9BILA</name>
<dbReference type="WBParaSite" id="L893_g21266.t1">
    <property type="protein sequence ID" value="L893_g21266.t1"/>
    <property type="gene ID" value="L893_g21266"/>
</dbReference>
<dbReference type="AlphaFoldDB" id="A0A1I7YZI6"/>
<evidence type="ECO:0000313" key="2">
    <source>
        <dbReference type="WBParaSite" id="L893_g21266.t1"/>
    </source>
</evidence>
<accession>A0A1I7YZI6</accession>
<proteinExistence type="predicted"/>
<keyword evidence="1" id="KW-1185">Reference proteome</keyword>
<sequence length="67" mass="7625">MLLRDHQKGQPTIFWTFVSFDVMICGELGSTSACAHYNVSRLYSVSQLLDRQLIKGNVRRTQSHVLA</sequence>
<dbReference type="Proteomes" id="UP000095287">
    <property type="component" value="Unplaced"/>
</dbReference>